<protein>
    <submittedName>
        <fullName evidence="2">NADH dehydrogenase subunit 6</fullName>
    </submittedName>
</protein>
<sequence length="166" mass="18933">MLMLFSPSIFLSTFLFYFNTPLSMAFLIISHTILISVYIYLTLKTTWFSFFLLMVFLSAMAVIFVYISAMASNEMMYLHTSAIFVASMFTVLFMLMLIFTNNTLHLNPFSSTINESSLPSIAITLYKMYSYNTMTLTLTLIVYLLLALIIVVKNASICSAPLRSFK</sequence>
<organism evidence="2">
    <name type="scientific">Gondogeneia antarctica</name>
    <name type="common">Antarctic amphipod</name>
    <dbReference type="NCBI Taxonomy" id="1109128"/>
    <lineage>
        <taxon>Eukaryota</taxon>
        <taxon>Metazoa</taxon>
        <taxon>Ecdysozoa</taxon>
        <taxon>Arthropoda</taxon>
        <taxon>Crustacea</taxon>
        <taxon>Multicrustacea</taxon>
        <taxon>Malacostraca</taxon>
        <taxon>Eumalacostraca</taxon>
        <taxon>Peracarida</taxon>
        <taxon>Amphipoda</taxon>
        <taxon>Senticaudata</taxon>
        <taxon>Hadziida</taxon>
        <taxon>Calliopioidea</taxon>
        <taxon>Pontogeneiidae</taxon>
        <taxon>Gondogeneia</taxon>
    </lineage>
</organism>
<feature type="transmembrane region" description="Helical" evidence="1">
    <location>
        <begin position="76"/>
        <end position="99"/>
    </location>
</feature>
<evidence type="ECO:0000313" key="2">
    <source>
        <dbReference type="EMBL" id="AET09684.1"/>
    </source>
</evidence>
<dbReference type="EMBL" id="JN827386">
    <property type="protein sequence ID" value="AET09684.1"/>
    <property type="molecule type" value="Genomic_DNA"/>
</dbReference>
<keyword evidence="1" id="KW-1133">Transmembrane helix</keyword>
<keyword evidence="1" id="KW-0472">Membrane</keyword>
<geneLocation type="mitochondrion" evidence="2"/>
<feature type="transmembrane region" description="Helical" evidence="1">
    <location>
        <begin position="21"/>
        <end position="41"/>
    </location>
</feature>
<accession>G8IQQ3</accession>
<reference evidence="2" key="1">
    <citation type="journal article" date="2012" name="Mitochondrial DNA">
        <title>Complete mitochondrial genome of the Antarctic amphipod Gondogeneia antarctica (Crustacea, amphipod).</title>
        <authorList>
            <person name="Shin S.C."/>
            <person name="Cho J."/>
            <person name="Lee J.K."/>
            <person name="Ahn do H."/>
            <person name="Lee H."/>
            <person name="Park H."/>
        </authorList>
    </citation>
    <scope>NUCLEOTIDE SEQUENCE</scope>
    <source>
        <strain evidence="2">KAA01</strain>
    </source>
</reference>
<feature type="transmembrane region" description="Helical" evidence="1">
    <location>
        <begin position="47"/>
        <end position="69"/>
    </location>
</feature>
<gene>
    <name evidence="2" type="primary">ND6</name>
</gene>
<proteinExistence type="predicted"/>
<keyword evidence="2" id="KW-0496">Mitochondrion</keyword>
<name>G8IQQ3_GONAN</name>
<evidence type="ECO:0000256" key="1">
    <source>
        <dbReference type="SAM" id="Phobius"/>
    </source>
</evidence>
<keyword evidence="1" id="KW-0812">Transmembrane</keyword>
<feature type="transmembrane region" description="Helical" evidence="1">
    <location>
        <begin position="134"/>
        <end position="156"/>
    </location>
</feature>
<dbReference type="AlphaFoldDB" id="G8IQQ3"/>